<evidence type="ECO:0000256" key="5">
    <source>
        <dbReference type="ARBA" id="ARBA00023172"/>
    </source>
</evidence>
<evidence type="ECO:0000256" key="1">
    <source>
        <dbReference type="ARBA" id="ARBA00002190"/>
    </source>
</evidence>
<keyword evidence="7" id="KW-0472">Membrane</keyword>
<evidence type="ECO:0000256" key="3">
    <source>
        <dbReference type="ARBA" id="ARBA00022578"/>
    </source>
</evidence>
<dbReference type="GO" id="GO:0003677">
    <property type="term" value="F:DNA binding"/>
    <property type="evidence" value="ECO:0007669"/>
    <property type="project" value="UniProtKB-KW"/>
</dbReference>
<keyword evidence="7" id="KW-1133">Transmembrane helix</keyword>
<keyword evidence="3" id="KW-0815">Transposition</keyword>
<organism evidence="8 9">
    <name type="scientific">Proteiniclasticum sediminis</name>
    <dbReference type="NCBI Taxonomy" id="2804028"/>
    <lineage>
        <taxon>Bacteria</taxon>
        <taxon>Bacillati</taxon>
        <taxon>Bacillota</taxon>
        <taxon>Clostridia</taxon>
        <taxon>Eubacteriales</taxon>
        <taxon>Clostridiaceae</taxon>
        <taxon>Proteiniclasticum</taxon>
    </lineage>
</organism>
<dbReference type="Proteomes" id="UP000675379">
    <property type="component" value="Unassembled WGS sequence"/>
</dbReference>
<proteinExistence type="inferred from homology"/>
<gene>
    <name evidence="8" type="ORF">KCG48_13325</name>
</gene>
<keyword evidence="9" id="KW-1185">Reference proteome</keyword>
<feature type="compositionally biased region" description="Polar residues" evidence="6">
    <location>
        <begin position="1"/>
        <end position="23"/>
    </location>
</feature>
<dbReference type="AlphaFoldDB" id="A0A941CTI2"/>
<dbReference type="GO" id="GO:0004803">
    <property type="term" value="F:transposase activity"/>
    <property type="evidence" value="ECO:0007669"/>
    <property type="project" value="InterPro"/>
</dbReference>
<dbReference type="EMBL" id="JAGSCS010000025">
    <property type="protein sequence ID" value="MBR0577294.1"/>
    <property type="molecule type" value="Genomic_DNA"/>
</dbReference>
<evidence type="ECO:0000256" key="7">
    <source>
        <dbReference type="SAM" id="Phobius"/>
    </source>
</evidence>
<evidence type="ECO:0000256" key="4">
    <source>
        <dbReference type="ARBA" id="ARBA00023125"/>
    </source>
</evidence>
<keyword evidence="7" id="KW-0812">Transmembrane</keyword>
<comment type="caution">
    <text evidence="8">The sequence shown here is derived from an EMBL/GenBank/DDBJ whole genome shotgun (WGS) entry which is preliminary data.</text>
</comment>
<dbReference type="Pfam" id="PF00872">
    <property type="entry name" value="Transposase_mut"/>
    <property type="match status" value="1"/>
</dbReference>
<reference evidence="8" key="1">
    <citation type="submission" date="2021-04" db="EMBL/GenBank/DDBJ databases">
        <title>Proteiniclasticum sedimins sp. nov., an obligate anaerobic bacterium isolated from anaerobic sludge.</title>
        <authorList>
            <person name="Liu J."/>
        </authorList>
    </citation>
    <scope>NUCLEOTIDE SEQUENCE</scope>
    <source>
        <strain evidence="8">BAD-10</strain>
    </source>
</reference>
<keyword evidence="5" id="KW-0233">DNA recombination</keyword>
<name>A0A941CTI2_9CLOT</name>
<protein>
    <submittedName>
        <fullName evidence="8">Transposase</fullName>
    </submittedName>
</protein>
<evidence type="ECO:0000313" key="8">
    <source>
        <dbReference type="EMBL" id="MBR0577294.1"/>
    </source>
</evidence>
<dbReference type="InterPro" id="IPR001207">
    <property type="entry name" value="Transposase_mutator"/>
</dbReference>
<sequence>MQTPINKQTNAGLTEMGSDNGNFNPGRRISLRVPRHRNGKFRTELFGQYQRNEQALILTMMEMVCILAIIQNVTVYGDHFII</sequence>
<evidence type="ECO:0000256" key="2">
    <source>
        <dbReference type="ARBA" id="ARBA00010961"/>
    </source>
</evidence>
<evidence type="ECO:0000313" key="9">
    <source>
        <dbReference type="Proteomes" id="UP000675379"/>
    </source>
</evidence>
<evidence type="ECO:0000256" key="6">
    <source>
        <dbReference type="SAM" id="MobiDB-lite"/>
    </source>
</evidence>
<dbReference type="GO" id="GO:0006313">
    <property type="term" value="P:DNA transposition"/>
    <property type="evidence" value="ECO:0007669"/>
    <property type="project" value="InterPro"/>
</dbReference>
<feature type="transmembrane region" description="Helical" evidence="7">
    <location>
        <begin position="55"/>
        <end position="76"/>
    </location>
</feature>
<accession>A0A941CTI2</accession>
<feature type="region of interest" description="Disordered" evidence="6">
    <location>
        <begin position="1"/>
        <end position="29"/>
    </location>
</feature>
<comment type="similarity">
    <text evidence="2">Belongs to the transposase mutator family.</text>
</comment>
<comment type="function">
    <text evidence="1">Required for the transposition of the insertion element.</text>
</comment>
<keyword evidence="4" id="KW-0238">DNA-binding</keyword>